<reference evidence="3" key="1">
    <citation type="journal article" date="2021" name="Nat. Commun.">
        <title>Genetic determinants of endophytism in the Arabidopsis root mycobiome.</title>
        <authorList>
            <person name="Mesny F."/>
            <person name="Miyauchi S."/>
            <person name="Thiergart T."/>
            <person name="Pickel B."/>
            <person name="Atanasova L."/>
            <person name="Karlsson M."/>
            <person name="Huettel B."/>
            <person name="Barry K.W."/>
            <person name="Haridas S."/>
            <person name="Chen C."/>
            <person name="Bauer D."/>
            <person name="Andreopoulos W."/>
            <person name="Pangilinan J."/>
            <person name="LaButti K."/>
            <person name="Riley R."/>
            <person name="Lipzen A."/>
            <person name="Clum A."/>
            <person name="Drula E."/>
            <person name="Henrissat B."/>
            <person name="Kohler A."/>
            <person name="Grigoriev I.V."/>
            <person name="Martin F.M."/>
            <person name="Hacquard S."/>
        </authorList>
    </citation>
    <scope>NUCLEOTIDE SEQUENCE</scope>
    <source>
        <strain evidence="3">MPI-CAGE-AT-0147</strain>
    </source>
</reference>
<accession>A0A9P9J5F4</accession>
<keyword evidence="4" id="KW-1185">Reference proteome</keyword>
<dbReference type="PANTHER" id="PTHR24148:SF64">
    <property type="entry name" value="HETEROKARYON INCOMPATIBILITY DOMAIN-CONTAINING PROTEIN"/>
    <property type="match status" value="1"/>
</dbReference>
<evidence type="ECO:0000313" key="4">
    <source>
        <dbReference type="Proteomes" id="UP000738349"/>
    </source>
</evidence>
<protein>
    <recommendedName>
        <fullName evidence="2">Heterokaryon incompatibility domain-containing protein</fullName>
    </recommendedName>
</protein>
<name>A0A9P9J5F4_9HYPO</name>
<evidence type="ECO:0000256" key="1">
    <source>
        <dbReference type="SAM" id="MobiDB-lite"/>
    </source>
</evidence>
<dbReference type="EMBL" id="JAGMUV010000010">
    <property type="protein sequence ID" value="KAH7141850.1"/>
    <property type="molecule type" value="Genomic_DNA"/>
</dbReference>
<sequence length="1245" mass="139476">MKHTGASLVRFVLRQVLYSVEMTPCQCRVCPPPSVLSAAHLEMRAGLRPLVASHRRVNGVSIVREAEMLQVNQINPLAPSSQFLGSHILSLTCTCNSVSFKDIPPTLFSVEVPIDSSSSSSSSSSIASIMADGGSPARDWSDSDDDGSQIDAHNEEQLDHRLAIIQQQLAAMRLNGGDIPEEPVARFNHLDRLAILYTACFLCDGSCLEEALSYSDQAKAQIPSQSEDSLFREPDDDGFGDRYVFLRVYAWHKDENPQNARRLVDAIEWKLDMAPASRTLRDIGLLVLSKASIYQQTKTVEDLEGAIQSCQDFLGIFQDVLDSISDPQDLAEEQEFYPSVLSCLSQLLYHEFRSSGKYDSLELSIKMGNDVFIQVPDAERPDLGMSLARASIAYSFYHKIWDVPRSTQRVLDWGFLDEEEGPSTVAETPTLHLDPTKALYDEFPLAPDNSQIRLLQVKAGVDDDPVACFLEVVDLEGCPEYDALSYVWGDPGVTDSITLHGKQHNVTVNLCDALRRLRQSDKHRRLWVDALCINQGDIKEKEGQIGLMDKIYSRAKEVCMWLGEPTRTRVFSEGPRDIPCHVQAAEMLEKVFPTFYPQIRPHLSILKDGEFELISSADALELTPILYRLPFSIRPIPSAPDDSVLSGSAPARDNRNFSGDTAALVSAAANINLCMDFEEVSLRNAWHQDTTKETPAYFNWGNESQIPWYLESKLSGVDWPICGAFLLVNLLAMDVHFHDMPFFGTKGFSCMSGATAQAWNKSCYALYQILTSKYWSRAWILQEVVLAQTPRLYFGKHMLPYHRLITAMMNFDRHYKMCCKDVVPAGQTSSCESQNWWMKLHNAFTSCIEGTSEMWYERKVKESRGEDASSQVTDVILSNFKKREATEPRDLVFSMFGLIKNDGPDAMPVDYSMPVEEAFAWATARALAESKHYHTFFSFAGYGRSDKLKYKLPSWCIDMTAPLEWSGPFSEISPKFDALPNVSGDAQMEKDLCLSITSAKVDIITRVSLAGQCCAHSDWDDTIHNIHQWRECASLPKDTRNIALTDTEASFWTTILGGCLPPSTSTLHTSPSSYERIANSDLNLIPHWQAWLHDPSRNLDLSGFQAEYTNAVEVGWLSKAEEFSRFNRRLHYAMMNKRFFVTEKGRFGAGPGSEDPEHFTRVEEGDEVHLVGGCCVPVVLRPAGRVKGGGDKYGNDPAGFSANLRSCVHDERLAYQLVGPCYVNGIMDGETTKEDGFSSTRIYLR</sequence>
<dbReference type="Proteomes" id="UP000738349">
    <property type="component" value="Unassembled WGS sequence"/>
</dbReference>
<evidence type="ECO:0000259" key="2">
    <source>
        <dbReference type="Pfam" id="PF06985"/>
    </source>
</evidence>
<feature type="domain" description="Heterokaryon incompatibility" evidence="2">
    <location>
        <begin position="481"/>
        <end position="569"/>
    </location>
</feature>
<comment type="caution">
    <text evidence="3">The sequence shown here is derived from an EMBL/GenBank/DDBJ whole genome shotgun (WGS) entry which is preliminary data.</text>
</comment>
<gene>
    <name evidence="3" type="ORF">EDB81DRAFT_899227</name>
</gene>
<dbReference type="PANTHER" id="PTHR24148">
    <property type="entry name" value="ANKYRIN REPEAT DOMAIN-CONTAINING PROTEIN 39 HOMOLOG-RELATED"/>
    <property type="match status" value="1"/>
</dbReference>
<feature type="compositionally biased region" description="Low complexity" evidence="1">
    <location>
        <begin position="116"/>
        <end position="125"/>
    </location>
</feature>
<dbReference type="InterPro" id="IPR010730">
    <property type="entry name" value="HET"/>
</dbReference>
<organism evidence="3 4">
    <name type="scientific">Dactylonectria macrodidyma</name>
    <dbReference type="NCBI Taxonomy" id="307937"/>
    <lineage>
        <taxon>Eukaryota</taxon>
        <taxon>Fungi</taxon>
        <taxon>Dikarya</taxon>
        <taxon>Ascomycota</taxon>
        <taxon>Pezizomycotina</taxon>
        <taxon>Sordariomycetes</taxon>
        <taxon>Hypocreomycetidae</taxon>
        <taxon>Hypocreales</taxon>
        <taxon>Nectriaceae</taxon>
        <taxon>Dactylonectria</taxon>
    </lineage>
</organism>
<evidence type="ECO:0000313" key="3">
    <source>
        <dbReference type="EMBL" id="KAH7141850.1"/>
    </source>
</evidence>
<dbReference type="OrthoDB" id="3557394at2759"/>
<dbReference type="Pfam" id="PF06985">
    <property type="entry name" value="HET"/>
    <property type="match status" value="1"/>
</dbReference>
<proteinExistence type="predicted"/>
<dbReference type="AlphaFoldDB" id="A0A9P9J5F4"/>
<dbReference type="InterPro" id="IPR052895">
    <property type="entry name" value="HetReg/Transcr_Mod"/>
</dbReference>
<feature type="region of interest" description="Disordered" evidence="1">
    <location>
        <begin position="115"/>
        <end position="150"/>
    </location>
</feature>